<dbReference type="EMBL" id="BONU01000023">
    <property type="protein sequence ID" value="GIG74877.1"/>
    <property type="molecule type" value="Genomic_DNA"/>
</dbReference>
<evidence type="ECO:0000313" key="3">
    <source>
        <dbReference type="EMBL" id="GIG74877.1"/>
    </source>
</evidence>
<dbReference type="NCBIfam" id="TIGR00254">
    <property type="entry name" value="GGDEF"/>
    <property type="match status" value="1"/>
</dbReference>
<dbReference type="PROSITE" id="PS50112">
    <property type="entry name" value="PAS"/>
    <property type="match status" value="1"/>
</dbReference>
<feature type="domain" description="PAS" evidence="1">
    <location>
        <begin position="160"/>
        <end position="204"/>
    </location>
</feature>
<evidence type="ECO:0000313" key="4">
    <source>
        <dbReference type="Proteomes" id="UP000653674"/>
    </source>
</evidence>
<evidence type="ECO:0008006" key="5">
    <source>
        <dbReference type="Google" id="ProtNLM"/>
    </source>
</evidence>
<evidence type="ECO:0000259" key="1">
    <source>
        <dbReference type="PROSITE" id="PS50112"/>
    </source>
</evidence>
<accession>A0A8J3LLI5</accession>
<dbReference type="NCBIfam" id="TIGR00229">
    <property type="entry name" value="sensory_box"/>
    <property type="match status" value="1"/>
</dbReference>
<dbReference type="InterPro" id="IPR029016">
    <property type="entry name" value="GAF-like_dom_sf"/>
</dbReference>
<dbReference type="InterPro" id="IPR035965">
    <property type="entry name" value="PAS-like_dom_sf"/>
</dbReference>
<dbReference type="Pfam" id="PF13426">
    <property type="entry name" value="PAS_9"/>
    <property type="match status" value="1"/>
</dbReference>
<dbReference type="CDD" id="cd00130">
    <property type="entry name" value="PAS"/>
    <property type="match status" value="1"/>
</dbReference>
<dbReference type="PANTHER" id="PTHR46663">
    <property type="entry name" value="DIGUANYLATE CYCLASE DGCT-RELATED"/>
    <property type="match status" value="1"/>
</dbReference>
<keyword evidence="4" id="KW-1185">Reference proteome</keyword>
<dbReference type="CDD" id="cd01949">
    <property type="entry name" value="GGDEF"/>
    <property type="match status" value="1"/>
</dbReference>
<organism evidence="3 4">
    <name type="scientific">Planosporangium flavigriseum</name>
    <dbReference type="NCBI Taxonomy" id="373681"/>
    <lineage>
        <taxon>Bacteria</taxon>
        <taxon>Bacillati</taxon>
        <taxon>Actinomycetota</taxon>
        <taxon>Actinomycetes</taxon>
        <taxon>Micromonosporales</taxon>
        <taxon>Micromonosporaceae</taxon>
        <taxon>Planosporangium</taxon>
    </lineage>
</organism>
<dbReference type="Gene3D" id="3.30.450.20">
    <property type="entry name" value="PAS domain"/>
    <property type="match status" value="1"/>
</dbReference>
<dbReference type="InterPro" id="IPR029787">
    <property type="entry name" value="Nucleotide_cyclase"/>
</dbReference>
<gene>
    <name evidence="3" type="ORF">Pfl04_32810</name>
</gene>
<dbReference type="Pfam" id="PF00990">
    <property type="entry name" value="GGDEF"/>
    <property type="match status" value="1"/>
</dbReference>
<dbReference type="Gene3D" id="3.30.70.270">
    <property type="match status" value="1"/>
</dbReference>
<dbReference type="Gene3D" id="3.30.450.40">
    <property type="match status" value="1"/>
</dbReference>
<protein>
    <recommendedName>
        <fullName evidence="5">PAS domain S-box-containing protein/diguanylate cyclase (GGDEF) domain-containing protein</fullName>
    </recommendedName>
</protein>
<dbReference type="PROSITE" id="PS50887">
    <property type="entry name" value="GGDEF"/>
    <property type="match status" value="1"/>
</dbReference>
<dbReference type="Proteomes" id="UP000653674">
    <property type="component" value="Unassembled WGS sequence"/>
</dbReference>
<dbReference type="InterPro" id="IPR000160">
    <property type="entry name" value="GGDEF_dom"/>
</dbReference>
<reference evidence="3" key="1">
    <citation type="submission" date="2021-01" db="EMBL/GenBank/DDBJ databases">
        <title>Whole genome shotgun sequence of Planosporangium flavigriseum NBRC 105377.</title>
        <authorList>
            <person name="Komaki H."/>
            <person name="Tamura T."/>
        </authorList>
    </citation>
    <scope>NUCLEOTIDE SEQUENCE</scope>
    <source>
        <strain evidence="3">NBRC 105377</strain>
    </source>
</reference>
<dbReference type="InterPro" id="IPR000014">
    <property type="entry name" value="PAS"/>
</dbReference>
<dbReference type="InterPro" id="IPR043128">
    <property type="entry name" value="Rev_trsase/Diguanyl_cyclase"/>
</dbReference>
<dbReference type="SMART" id="SM00267">
    <property type="entry name" value="GGDEF"/>
    <property type="match status" value="1"/>
</dbReference>
<dbReference type="SUPFAM" id="SSF55073">
    <property type="entry name" value="Nucleotide cyclase"/>
    <property type="match status" value="1"/>
</dbReference>
<name>A0A8J3LLI5_9ACTN</name>
<comment type="caution">
    <text evidence="3">The sequence shown here is derived from an EMBL/GenBank/DDBJ whole genome shotgun (WGS) entry which is preliminary data.</text>
</comment>
<proteinExistence type="predicted"/>
<dbReference type="PANTHER" id="PTHR46663:SF4">
    <property type="entry name" value="DIGUANYLATE CYCLASE DGCT-RELATED"/>
    <property type="match status" value="1"/>
</dbReference>
<evidence type="ECO:0000259" key="2">
    <source>
        <dbReference type="PROSITE" id="PS50887"/>
    </source>
</evidence>
<feature type="domain" description="GGDEF" evidence="2">
    <location>
        <begin position="318"/>
        <end position="457"/>
    </location>
</feature>
<dbReference type="AlphaFoldDB" id="A0A8J3LLI5"/>
<dbReference type="RefSeq" id="WP_168078858.1">
    <property type="nucleotide sequence ID" value="NZ_BAAAQJ010000006.1"/>
</dbReference>
<dbReference type="SUPFAM" id="SSF55781">
    <property type="entry name" value="GAF domain-like"/>
    <property type="match status" value="1"/>
</dbReference>
<dbReference type="InterPro" id="IPR052163">
    <property type="entry name" value="DGC-Regulatory_Protein"/>
</dbReference>
<dbReference type="SUPFAM" id="SSF55785">
    <property type="entry name" value="PYP-like sensor domain (PAS domain)"/>
    <property type="match status" value="1"/>
</dbReference>
<sequence>MTSLARPPIDPRARTRAFVEVAAATLDAVADPQRLTALVVDLIGQIVNAHATVWTIAGNGAQMTRLASSHSEAQQARLESTLQEWLTHAADGTGADWLDGATLLPLRLGDRLAGAVAVSRPHGEPLIDDDVDFIHDLADVAGATMRNARALAASTEAVEELRRQGELMEHISDALIACDSERRIVNWNAGAERVYGYPRGEALGCDVFALLATRFCTETGVSVSADEVFEELAAAGEWRGELHERRADGAPLTIMSSLTTMAGPINGDTGIVLVNRDVTEQRRDPRGPLHDPLTGLPNRRLLTHLLYEALARRHRTGSTLAALFVGLDAFKSINDMYGHAAGDEVLIETGRRLGEVVRHSDSVSRPGDDEFVVILEEAGRPENIQRVAQRVTESLARPIDVGGQKVEVRASIGVAVVTAPQADGEIAPETLIDIADEAMYAARHSQSGVRFTTLPDTQEYHQDA</sequence>